<evidence type="ECO:0000259" key="3">
    <source>
        <dbReference type="Pfam" id="PF25591"/>
    </source>
</evidence>
<keyword evidence="5" id="KW-1185">Reference proteome</keyword>
<reference evidence="4 5" key="1">
    <citation type="submission" date="2020-07" db="EMBL/GenBank/DDBJ databases">
        <title>Sequencing the genomes of 1000 actinobacteria strains.</title>
        <authorList>
            <person name="Klenk H.-P."/>
        </authorList>
    </citation>
    <scope>NUCLEOTIDE SEQUENCE [LARGE SCALE GENOMIC DNA]</scope>
    <source>
        <strain evidence="4 5">LI1</strain>
    </source>
</reference>
<feature type="domain" description="Leucine rich repeat variant" evidence="3">
    <location>
        <begin position="10"/>
        <end position="54"/>
    </location>
</feature>
<dbReference type="RefSeq" id="WP_179580106.1">
    <property type="nucleotide sequence ID" value="NZ_JACCFM010000001.1"/>
</dbReference>
<name>A0A7Z0J802_9MICO</name>
<dbReference type="InterPro" id="IPR057893">
    <property type="entry name" value="LRV_2"/>
</dbReference>
<sequence>MSIMNHQFYSEAAHPLTAQVRLAELASAYPELHPVIADNPACYPGLLEWMRSVGTLPDVVSFEAAAASVEPAAPTQPVAHAGDPFGQPAWQSGQQPDPFGRPASPYGQPGATGGAVPGTGIRRTKPWIIGGAIALVVLLAGGGAWAYAGIFSKLGGASSPQAAVSKLLNGAAELDMLSIYGSLSPAEVGSFKAAVEKLGTLESENEDGTQIDYQKTLERAMKSMSVSMTDLEFDTEEIAEGIATVALTAGELRVDADADALLDTMFEAVRPQLVAQYESFGYDSDAIDLELERTRASAADDLTEVLPYSLTAKEVSDELGRDFTLVTVNEGGSWYVSPLLSLGEMAFQQRGDNAKRGKLVAASAVENYATPEEAVGGLATAVAKFVQTGRSTSLAAALPLAERRFVSLYGETWGAGINGSTTVDIGDVDVSAVESGGVARIELDNLSVYGNSGSGQWQVDLSGICAVADFGYSDSRGCLDDIPVLDKLGASDIRLIAVKEGSGWFVSPLRTASDIAAIAAENLAGMSKDGSLNDLLAGN</sequence>
<comment type="caution">
    <text evidence="4">The sequence shown here is derived from an EMBL/GenBank/DDBJ whole genome shotgun (WGS) entry which is preliminary data.</text>
</comment>
<keyword evidence="2" id="KW-0472">Membrane</keyword>
<dbReference type="EMBL" id="JACCFM010000001">
    <property type="protein sequence ID" value="NYJ21518.1"/>
    <property type="molecule type" value="Genomic_DNA"/>
</dbReference>
<evidence type="ECO:0000256" key="2">
    <source>
        <dbReference type="SAM" id="Phobius"/>
    </source>
</evidence>
<evidence type="ECO:0000313" key="4">
    <source>
        <dbReference type="EMBL" id="NYJ21518.1"/>
    </source>
</evidence>
<dbReference type="AlphaFoldDB" id="A0A7Z0J802"/>
<proteinExistence type="predicted"/>
<evidence type="ECO:0000256" key="1">
    <source>
        <dbReference type="SAM" id="MobiDB-lite"/>
    </source>
</evidence>
<keyword evidence="2" id="KW-1133">Transmembrane helix</keyword>
<organism evidence="4 5">
    <name type="scientific">Glaciibacter psychrotolerans</name>
    <dbReference type="NCBI Taxonomy" id="670054"/>
    <lineage>
        <taxon>Bacteria</taxon>
        <taxon>Bacillati</taxon>
        <taxon>Actinomycetota</taxon>
        <taxon>Actinomycetes</taxon>
        <taxon>Micrococcales</taxon>
        <taxon>Microbacteriaceae</taxon>
        <taxon>Glaciibacter</taxon>
    </lineage>
</organism>
<accession>A0A7Z0J802</accession>
<dbReference type="Pfam" id="PF25591">
    <property type="entry name" value="LRV_2"/>
    <property type="match status" value="1"/>
</dbReference>
<protein>
    <recommendedName>
        <fullName evidence="3">Leucine rich repeat variant domain-containing protein</fullName>
    </recommendedName>
</protein>
<dbReference type="Proteomes" id="UP000537260">
    <property type="component" value="Unassembled WGS sequence"/>
</dbReference>
<evidence type="ECO:0000313" key="5">
    <source>
        <dbReference type="Proteomes" id="UP000537260"/>
    </source>
</evidence>
<feature type="transmembrane region" description="Helical" evidence="2">
    <location>
        <begin position="127"/>
        <end position="148"/>
    </location>
</feature>
<feature type="region of interest" description="Disordered" evidence="1">
    <location>
        <begin position="79"/>
        <end position="117"/>
    </location>
</feature>
<keyword evidence="2" id="KW-0812">Transmembrane</keyword>
<gene>
    <name evidence="4" type="ORF">HNR05_003309</name>
</gene>